<dbReference type="InterPro" id="IPR002083">
    <property type="entry name" value="MATH/TRAF_dom"/>
</dbReference>
<dbReference type="PROSITE" id="PS50144">
    <property type="entry name" value="MATH"/>
    <property type="match status" value="1"/>
</dbReference>
<feature type="domain" description="MATH" evidence="2">
    <location>
        <begin position="182"/>
        <end position="307"/>
    </location>
</feature>
<dbReference type="InterPro" id="IPR008974">
    <property type="entry name" value="TRAF-like"/>
</dbReference>
<keyword evidence="4" id="KW-1185">Reference proteome</keyword>
<dbReference type="SUPFAM" id="SSF49599">
    <property type="entry name" value="TRAF domain-like"/>
    <property type="match status" value="3"/>
</dbReference>
<dbReference type="CDD" id="cd00121">
    <property type="entry name" value="MATH"/>
    <property type="match status" value="2"/>
</dbReference>
<organism evidence="3 4">
    <name type="scientific">Eleusine coracana subsp. coracana</name>
    <dbReference type="NCBI Taxonomy" id="191504"/>
    <lineage>
        <taxon>Eukaryota</taxon>
        <taxon>Viridiplantae</taxon>
        <taxon>Streptophyta</taxon>
        <taxon>Embryophyta</taxon>
        <taxon>Tracheophyta</taxon>
        <taxon>Spermatophyta</taxon>
        <taxon>Magnoliopsida</taxon>
        <taxon>Liliopsida</taxon>
        <taxon>Poales</taxon>
        <taxon>Poaceae</taxon>
        <taxon>PACMAD clade</taxon>
        <taxon>Chloridoideae</taxon>
        <taxon>Cynodonteae</taxon>
        <taxon>Eleusininae</taxon>
        <taxon>Eleusine</taxon>
    </lineage>
</organism>
<evidence type="ECO:0000256" key="1">
    <source>
        <dbReference type="SAM" id="MobiDB-lite"/>
    </source>
</evidence>
<reference evidence="3" key="2">
    <citation type="submission" date="2021-12" db="EMBL/GenBank/DDBJ databases">
        <title>Resequencing data analysis of finger millet.</title>
        <authorList>
            <person name="Hatakeyama M."/>
            <person name="Aluri S."/>
            <person name="Balachadran M.T."/>
            <person name="Sivarajan S.R."/>
            <person name="Poveda L."/>
            <person name="Shimizu-Inatsugi R."/>
            <person name="Schlapbach R."/>
            <person name="Sreeman S.M."/>
            <person name="Shimizu K.K."/>
        </authorList>
    </citation>
    <scope>NUCLEOTIDE SEQUENCE</scope>
</reference>
<feature type="region of interest" description="Disordered" evidence="1">
    <location>
        <begin position="1"/>
        <end position="31"/>
    </location>
</feature>
<dbReference type="Proteomes" id="UP001054889">
    <property type="component" value="Unassembled WGS sequence"/>
</dbReference>
<dbReference type="Pfam" id="PF22486">
    <property type="entry name" value="MATH_2"/>
    <property type="match status" value="1"/>
</dbReference>
<name>A0AAV5CMN5_ELECO</name>
<gene>
    <name evidence="3" type="primary">ga16922</name>
    <name evidence="3" type="ORF">PR202_ga16922</name>
</gene>
<protein>
    <recommendedName>
        <fullName evidence="2">MATH domain-containing protein</fullName>
    </recommendedName>
</protein>
<evidence type="ECO:0000313" key="3">
    <source>
        <dbReference type="EMBL" id="GJM99788.1"/>
    </source>
</evidence>
<evidence type="ECO:0000259" key="2">
    <source>
        <dbReference type="PROSITE" id="PS50144"/>
    </source>
</evidence>
<sequence length="558" mass="63974">MSPATHFTKGTANSTINSEGQASAPAESPICSSEMSKFPDMTYHASTSTNCNAKESFSQEEKRRDIQGSDHLCEAIQNIPSFDFVWTIEGGLFLVPWYRWGRENYLTLTLYLEDEPSNVEEPVVGVFARRLACKWESIELISLEVFLDPSYGFLIDDTCVFGVEILHVVPTPRQPLLASDSSERFKWVIRRLSAEQEEKPYIYKEFSACGYDWIVFVLIGRPHSFGSECLQVYLSLSASSHTFRQLFGRFKFRLVNQLTGNHIDKSYYSLFHSGRLHGCASVVPLRAFYDEAEGFLVQDCCIVEVEVSVLSQKPPQRVINYYHGYAAAVDENVYHNPFAWDMSPYWSFFRQDPEINAFAGRDGKWGFNDFIASDVFMDASNGFVVDGICELGVKLLTVRLFRVKRESLMVQHMHVNHDHTWVVRNFSTIEHQCLRREEFEAAGCHWSIYLQRINFKHYYCFHDDVVLFLGLDSTSQKKSLTVSYQFHVKGLAGGYEFCDAYTNVFVPGQCHGHYLKLPLDVYRLGWSFEEDTCIVRVRLAFLGYVEANSNGTRDSVAR</sequence>
<dbReference type="AlphaFoldDB" id="A0AAV5CMN5"/>
<comment type="caution">
    <text evidence="3">The sequence shown here is derived from an EMBL/GenBank/DDBJ whole genome shotgun (WGS) entry which is preliminary data.</text>
</comment>
<dbReference type="EMBL" id="BQKI01000008">
    <property type="protein sequence ID" value="GJM99788.1"/>
    <property type="molecule type" value="Genomic_DNA"/>
</dbReference>
<accession>A0AAV5CMN5</accession>
<dbReference type="PANTHER" id="PTHR46162">
    <property type="entry name" value="TRAF-LIKE FAMILY PROTEIN"/>
    <property type="match status" value="1"/>
</dbReference>
<reference evidence="3" key="1">
    <citation type="journal article" date="2018" name="DNA Res.">
        <title>Multiple hybrid de novo genome assembly of finger millet, an orphan allotetraploid crop.</title>
        <authorList>
            <person name="Hatakeyama M."/>
            <person name="Aluri S."/>
            <person name="Balachadran M.T."/>
            <person name="Sivarajan S.R."/>
            <person name="Patrignani A."/>
            <person name="Gruter S."/>
            <person name="Poveda L."/>
            <person name="Shimizu-Inatsugi R."/>
            <person name="Baeten J."/>
            <person name="Francoijs K.J."/>
            <person name="Nataraja K.N."/>
            <person name="Reddy Y.A.N."/>
            <person name="Phadnis S."/>
            <person name="Ravikumar R.L."/>
            <person name="Schlapbach R."/>
            <person name="Sreeman S.M."/>
            <person name="Shimizu K.K."/>
        </authorList>
    </citation>
    <scope>NUCLEOTIDE SEQUENCE</scope>
</reference>
<proteinExistence type="predicted"/>
<dbReference type="Gene3D" id="2.60.210.10">
    <property type="entry name" value="Apoptosis, Tumor Necrosis Factor Receptor Associated Protein 2, Chain A"/>
    <property type="match status" value="2"/>
</dbReference>
<dbReference type="PANTHER" id="PTHR46162:SF2">
    <property type="entry name" value="ANKYRIN REPEAT-CONTAINING PROTEIN-RELATED"/>
    <property type="match status" value="1"/>
</dbReference>
<evidence type="ECO:0000313" key="4">
    <source>
        <dbReference type="Proteomes" id="UP001054889"/>
    </source>
</evidence>
<feature type="compositionally biased region" description="Polar residues" evidence="1">
    <location>
        <begin position="8"/>
        <end position="21"/>
    </location>
</feature>